<feature type="domain" description="Thioredoxin" evidence="1">
    <location>
        <begin position="293"/>
        <end position="445"/>
    </location>
</feature>
<organism evidence="2 3">
    <name type="scientific">Sphingobacterium athyrii</name>
    <dbReference type="NCBI Taxonomy" id="2152717"/>
    <lineage>
        <taxon>Bacteria</taxon>
        <taxon>Pseudomonadati</taxon>
        <taxon>Bacteroidota</taxon>
        <taxon>Sphingobacteriia</taxon>
        <taxon>Sphingobacteriales</taxon>
        <taxon>Sphingobacteriaceae</taxon>
        <taxon>Sphingobacterium</taxon>
    </lineage>
</organism>
<dbReference type="AlphaFoldDB" id="A0A363NWC8"/>
<dbReference type="PANTHER" id="PTHR42852">
    <property type="entry name" value="THIOL:DISULFIDE INTERCHANGE PROTEIN DSBE"/>
    <property type="match status" value="1"/>
</dbReference>
<dbReference type="PROSITE" id="PS51352">
    <property type="entry name" value="THIOREDOXIN_2"/>
    <property type="match status" value="1"/>
</dbReference>
<dbReference type="EMBL" id="QCXX01000002">
    <property type="protein sequence ID" value="PUV25116.1"/>
    <property type="molecule type" value="Genomic_DNA"/>
</dbReference>
<dbReference type="InterPro" id="IPR013766">
    <property type="entry name" value="Thioredoxin_domain"/>
</dbReference>
<dbReference type="PANTHER" id="PTHR42852:SF13">
    <property type="entry name" value="PROTEIN DIPZ"/>
    <property type="match status" value="1"/>
</dbReference>
<keyword evidence="3" id="KW-1185">Reference proteome</keyword>
<dbReference type="RefSeq" id="WP_108633449.1">
    <property type="nucleotide sequence ID" value="NZ_QCXX01000002.1"/>
</dbReference>
<sequence length="445" mass="51686">MLQNRLIKFFNIAILSLVFQTAYCQTLKNHEIKLSIVEGLGPGGITNMVISSLDKEDKTTQKLLKDYNTDNIQGLEGKQEFAYIINKFQFYYQAFKNGDISKEYFYDQANKYQWSLEDSIYLSKIPLKNVIRILTGKKGGDNESYICIVDANQNGTYEDDVIRYIPKIRSVVEENISPIAVEVDFYRSGSIRQHTINIIPSFGYQGNLGISFFSFYLSRIKYKGQRFIICSDFLDRESVYIIPDMPYFSQIPRSRRISDTGKVVLLNDTLNVSYNKYNNTIILTDEHGELAEMEIENAISAYKADVVNINVPYKDIQGNNLLNDESESLDKFKNKWRLLYFWSDNCGPCIQSLPTLNKISRYYSKQLEIIGIVDIFWEKENFIKILKENKVSWPNIETPKDSQIRQFYAVQSYPTIYLINPNGEIVKNYLNTAELEDVLKNYLKN</sequence>
<dbReference type="InterPro" id="IPR036249">
    <property type="entry name" value="Thioredoxin-like_sf"/>
</dbReference>
<dbReference type="InterPro" id="IPR050553">
    <property type="entry name" value="Thioredoxin_ResA/DsbE_sf"/>
</dbReference>
<name>A0A363NWC8_9SPHI</name>
<dbReference type="Gene3D" id="3.40.30.10">
    <property type="entry name" value="Glutaredoxin"/>
    <property type="match status" value="1"/>
</dbReference>
<accession>A0A363NWC8</accession>
<dbReference type="CDD" id="cd02966">
    <property type="entry name" value="TlpA_like_family"/>
    <property type="match status" value="1"/>
</dbReference>
<proteinExistence type="predicted"/>
<dbReference type="Proteomes" id="UP000250831">
    <property type="component" value="Unassembled WGS sequence"/>
</dbReference>
<evidence type="ECO:0000259" key="1">
    <source>
        <dbReference type="PROSITE" id="PS51352"/>
    </source>
</evidence>
<dbReference type="SUPFAM" id="SSF52833">
    <property type="entry name" value="Thioredoxin-like"/>
    <property type="match status" value="1"/>
</dbReference>
<dbReference type="Pfam" id="PF13905">
    <property type="entry name" value="Thioredoxin_8"/>
    <property type="match status" value="1"/>
</dbReference>
<evidence type="ECO:0000313" key="2">
    <source>
        <dbReference type="EMBL" id="PUV25116.1"/>
    </source>
</evidence>
<protein>
    <recommendedName>
        <fullName evidence="1">Thioredoxin domain-containing protein</fullName>
    </recommendedName>
</protein>
<dbReference type="InterPro" id="IPR012336">
    <property type="entry name" value="Thioredoxin-like_fold"/>
</dbReference>
<comment type="caution">
    <text evidence="2">The sequence shown here is derived from an EMBL/GenBank/DDBJ whole genome shotgun (WGS) entry which is preliminary data.</text>
</comment>
<reference evidence="2 3" key="1">
    <citation type="submission" date="2018-04" db="EMBL/GenBank/DDBJ databases">
        <title>Sphingobacterium sp. M46 Genome.</title>
        <authorList>
            <person name="Cheng J."/>
            <person name="Li Y."/>
        </authorList>
    </citation>
    <scope>NUCLEOTIDE SEQUENCE [LARGE SCALE GENOMIC DNA]</scope>
    <source>
        <strain evidence="2 3">M46</strain>
    </source>
</reference>
<evidence type="ECO:0000313" key="3">
    <source>
        <dbReference type="Proteomes" id="UP000250831"/>
    </source>
</evidence>
<dbReference type="OrthoDB" id="1095575at2"/>
<gene>
    <name evidence="2" type="ORF">DCO56_09245</name>
</gene>